<dbReference type="AlphaFoldDB" id="A0AAP2S125"/>
<gene>
    <name evidence="1" type="ORF">GIV46_11200</name>
</gene>
<dbReference type="EMBL" id="WJZX01000033">
    <property type="protein sequence ID" value="MCF5655583.1"/>
    <property type="molecule type" value="Genomic_DNA"/>
</dbReference>
<protein>
    <submittedName>
        <fullName evidence="1">Uncharacterized protein</fullName>
    </submittedName>
</protein>
<dbReference type="RefSeq" id="WP_236325796.1">
    <property type="nucleotide sequence ID" value="NZ_WJZX01000033.1"/>
</dbReference>
<name>A0AAP2S125_9PSED</name>
<evidence type="ECO:0000313" key="2">
    <source>
        <dbReference type="Proteomes" id="UP000814126"/>
    </source>
</evidence>
<sequence>MFITPITAHAAFPASAVIDLFLQYKTPYTGPVLVALRPKILTTARLDVFDIEAYLPRCIRANYTLELRLENLATNTISILTIVPLTDRIVYEDMEHQGGKHLIKNFDMRNTTFSPGDYEFSFELRNASNATMAVSLPQAYKIT</sequence>
<comment type="caution">
    <text evidence="1">The sequence shown here is derived from an EMBL/GenBank/DDBJ whole genome shotgun (WGS) entry which is preliminary data.</text>
</comment>
<accession>A0AAP2S125</accession>
<organism evidence="1 2">
    <name type="scientific">Pseudomonas poae</name>
    <dbReference type="NCBI Taxonomy" id="200451"/>
    <lineage>
        <taxon>Bacteria</taxon>
        <taxon>Pseudomonadati</taxon>
        <taxon>Pseudomonadota</taxon>
        <taxon>Gammaproteobacteria</taxon>
        <taxon>Pseudomonadales</taxon>
        <taxon>Pseudomonadaceae</taxon>
        <taxon>Pseudomonas</taxon>
    </lineage>
</organism>
<dbReference type="Proteomes" id="UP000814126">
    <property type="component" value="Unassembled WGS sequence"/>
</dbReference>
<proteinExistence type="predicted"/>
<reference evidence="1" key="1">
    <citation type="submission" date="2019-11" db="EMBL/GenBank/DDBJ databases">
        <title>Epiphytic Pseudomonas syringae from cherry orchards.</title>
        <authorList>
            <person name="Hulin M.T."/>
        </authorList>
    </citation>
    <scope>NUCLEOTIDE SEQUENCE</scope>
    <source>
        <strain evidence="1">PA-2-1F</strain>
    </source>
</reference>
<evidence type="ECO:0000313" key="1">
    <source>
        <dbReference type="EMBL" id="MCF5655583.1"/>
    </source>
</evidence>